<comment type="caution">
    <text evidence="2">The sequence shown here is derived from an EMBL/GenBank/DDBJ whole genome shotgun (WGS) entry which is preliminary data.</text>
</comment>
<feature type="coiled-coil region" evidence="1">
    <location>
        <begin position="218"/>
        <end position="245"/>
    </location>
</feature>
<gene>
    <name evidence="2" type="ORF">G5C60_24275</name>
</gene>
<sequence length="256" mass="28651">MTESTYANETTVPLLPCSAVQETLDFYQALGFEVTYRQTKPYLYLALRWSGIDVHFGKPPQGYDPNREDGGGCLVMVDTVAPYHAAFTQAMRAAYGKVLATGRPRITRFRPGQSRFTLLDPSGNSLIFIQRDEPAELEYGGSKKLHGLAKALDNARILREFKNDDRAAFRAVKSALRRHGPQALAVDRALALATLVELATALDEQDEIDDWIRELGTIQLTDAERQRVESELRNAERLKEWLTQEPAAFDNSSSDS</sequence>
<protein>
    <submittedName>
        <fullName evidence="2">Glyoxalase</fullName>
    </submittedName>
</protein>
<dbReference type="InterPro" id="IPR029068">
    <property type="entry name" value="Glyas_Bleomycin-R_OHBP_Dase"/>
</dbReference>
<dbReference type="AlphaFoldDB" id="A0A6G4V9Y2"/>
<keyword evidence="3" id="KW-1185">Reference proteome</keyword>
<dbReference type="Proteomes" id="UP000472335">
    <property type="component" value="Unassembled WGS sequence"/>
</dbReference>
<reference evidence="2 3" key="1">
    <citation type="submission" date="2020-02" db="EMBL/GenBank/DDBJ databases">
        <title>Whole-genome analyses of novel actinobacteria.</title>
        <authorList>
            <person name="Sahin N."/>
            <person name="Gencbay T."/>
        </authorList>
    </citation>
    <scope>NUCLEOTIDE SEQUENCE [LARGE SCALE GENOMIC DNA]</scope>
    <source>
        <strain evidence="2 3">HC44</strain>
    </source>
</reference>
<dbReference type="Gene3D" id="3.10.180.10">
    <property type="entry name" value="2,3-Dihydroxybiphenyl 1,2-Dioxygenase, domain 1"/>
    <property type="match status" value="1"/>
</dbReference>
<name>A0A6G4V9Y2_9ACTN</name>
<accession>A0A6G4V9Y2</accession>
<dbReference type="SUPFAM" id="SSF54593">
    <property type="entry name" value="Glyoxalase/Bleomycin resistance protein/Dihydroxybiphenyl dioxygenase"/>
    <property type="match status" value="1"/>
</dbReference>
<organism evidence="2 3">
    <name type="scientific">Streptomyces scabichelini</name>
    <dbReference type="NCBI Taxonomy" id="2711217"/>
    <lineage>
        <taxon>Bacteria</taxon>
        <taxon>Bacillati</taxon>
        <taxon>Actinomycetota</taxon>
        <taxon>Actinomycetes</taxon>
        <taxon>Kitasatosporales</taxon>
        <taxon>Streptomycetaceae</taxon>
        <taxon>Streptomyces</taxon>
    </lineage>
</organism>
<dbReference type="EMBL" id="JAAKZY010000079">
    <property type="protein sequence ID" value="NGO10627.1"/>
    <property type="molecule type" value="Genomic_DNA"/>
</dbReference>
<evidence type="ECO:0000313" key="3">
    <source>
        <dbReference type="Proteomes" id="UP000472335"/>
    </source>
</evidence>
<evidence type="ECO:0000313" key="2">
    <source>
        <dbReference type="EMBL" id="NGO10627.1"/>
    </source>
</evidence>
<proteinExistence type="predicted"/>
<evidence type="ECO:0000256" key="1">
    <source>
        <dbReference type="SAM" id="Coils"/>
    </source>
</evidence>
<keyword evidence="1" id="KW-0175">Coiled coil</keyword>